<sequence>MNYGWAGTIEQFKELDLKFFIKQLQYHVYKTNATDPKIASQKRAWVDSYNKLQDLFNRFPNLDASLIFEYEILREGARRPDVLLLVLVQKIS</sequence>
<name>J8EWN9_BACCE</name>
<evidence type="ECO:0000313" key="1">
    <source>
        <dbReference type="EMBL" id="EJQ92895.1"/>
    </source>
</evidence>
<reference evidence="1 2" key="1">
    <citation type="submission" date="2012-04" db="EMBL/GenBank/DDBJ databases">
        <title>The Genome Sequence of Bacillus cereus MC67.</title>
        <authorList>
            <consortium name="The Broad Institute Genome Sequencing Platform"/>
            <consortium name="The Broad Institute Genome Sequencing Center for Infectious Disease"/>
            <person name="Feldgarden M."/>
            <person name="Van der Auwera G.A."/>
            <person name="Mahillon J."/>
            <person name="Duprez V."/>
            <person name="Timmery S."/>
            <person name="Mattelet C."/>
            <person name="Dierick K."/>
            <person name="Sun M."/>
            <person name="Yu Z."/>
            <person name="Zhu L."/>
            <person name="Hu X."/>
            <person name="Shank E.B."/>
            <person name="Swiecicka I."/>
            <person name="Hansen B.M."/>
            <person name="Andrup L."/>
            <person name="Young S.K."/>
            <person name="Zeng Q."/>
            <person name="Gargeya S."/>
            <person name="Fitzgerald M."/>
            <person name="Haas B."/>
            <person name="Abouelleil A."/>
            <person name="Alvarado L."/>
            <person name="Arachchi H.M."/>
            <person name="Berlin A."/>
            <person name="Chapman S.B."/>
            <person name="Goldberg J."/>
            <person name="Griggs A."/>
            <person name="Gujja S."/>
            <person name="Hansen M."/>
            <person name="Howarth C."/>
            <person name="Imamovic A."/>
            <person name="Larimer J."/>
            <person name="McCowen C."/>
            <person name="Montmayeur A."/>
            <person name="Murphy C."/>
            <person name="Neiman D."/>
            <person name="Pearson M."/>
            <person name="Priest M."/>
            <person name="Roberts A."/>
            <person name="Saif S."/>
            <person name="Shea T."/>
            <person name="Sisk P."/>
            <person name="Sykes S."/>
            <person name="Wortman J."/>
            <person name="Nusbaum C."/>
            <person name="Birren B."/>
        </authorList>
    </citation>
    <scope>NUCLEOTIDE SEQUENCE [LARGE SCALE GENOMIC DNA]</scope>
    <source>
        <strain evidence="1 2">MC67</strain>
    </source>
</reference>
<comment type="caution">
    <text evidence="1">The sequence shown here is derived from an EMBL/GenBank/DDBJ whole genome shotgun (WGS) entry which is preliminary data.</text>
</comment>
<organism evidence="1 2">
    <name type="scientific">Bacillus cereus MC67</name>
    <dbReference type="NCBI Taxonomy" id="1053219"/>
    <lineage>
        <taxon>Bacteria</taxon>
        <taxon>Bacillati</taxon>
        <taxon>Bacillota</taxon>
        <taxon>Bacilli</taxon>
        <taxon>Bacillales</taxon>
        <taxon>Bacillaceae</taxon>
        <taxon>Bacillus</taxon>
        <taxon>Bacillus cereus group</taxon>
    </lineage>
</organism>
<dbReference type="EMBL" id="AHEN01000051">
    <property type="protein sequence ID" value="EJQ92895.1"/>
    <property type="molecule type" value="Genomic_DNA"/>
</dbReference>
<dbReference type="PATRIC" id="fig|1053219.3.peg.5478"/>
<dbReference type="HOGENOM" id="CLU_2407049_0_0_9"/>
<evidence type="ECO:0000313" key="2">
    <source>
        <dbReference type="Proteomes" id="UP000006997"/>
    </source>
</evidence>
<gene>
    <name evidence="1" type="ORF">II3_05349</name>
</gene>
<dbReference type="Proteomes" id="UP000006997">
    <property type="component" value="Unassembled WGS sequence"/>
</dbReference>
<protein>
    <submittedName>
        <fullName evidence="1">Uncharacterized protein</fullName>
    </submittedName>
</protein>
<dbReference type="AlphaFoldDB" id="J8EWN9"/>
<accession>J8EWN9</accession>
<proteinExistence type="predicted"/>